<protein>
    <submittedName>
        <fullName evidence="1">3897_t:CDS:1</fullName>
    </submittedName>
</protein>
<evidence type="ECO:0000313" key="1">
    <source>
        <dbReference type="EMBL" id="CAG8448142.1"/>
    </source>
</evidence>
<dbReference type="EMBL" id="CAJVPW010000254">
    <property type="protein sequence ID" value="CAG8448142.1"/>
    <property type="molecule type" value="Genomic_DNA"/>
</dbReference>
<keyword evidence="2" id="KW-1185">Reference proteome</keyword>
<evidence type="ECO:0000313" key="2">
    <source>
        <dbReference type="Proteomes" id="UP000789366"/>
    </source>
</evidence>
<sequence>MIGSKVLFGGEALLGSEALLGGEALLGVKLYWIVKRYWVMKHFLRNSFPKKKKILKTLDTNVGNLLYLYICKLL</sequence>
<name>A0ACA9K2D3_9GLOM</name>
<organism evidence="1 2">
    <name type="scientific">Cetraspora pellucida</name>
    <dbReference type="NCBI Taxonomy" id="1433469"/>
    <lineage>
        <taxon>Eukaryota</taxon>
        <taxon>Fungi</taxon>
        <taxon>Fungi incertae sedis</taxon>
        <taxon>Mucoromycota</taxon>
        <taxon>Glomeromycotina</taxon>
        <taxon>Glomeromycetes</taxon>
        <taxon>Diversisporales</taxon>
        <taxon>Gigasporaceae</taxon>
        <taxon>Cetraspora</taxon>
    </lineage>
</organism>
<comment type="caution">
    <text evidence="1">The sequence shown here is derived from an EMBL/GenBank/DDBJ whole genome shotgun (WGS) entry which is preliminary data.</text>
</comment>
<reference evidence="1" key="1">
    <citation type="submission" date="2021-06" db="EMBL/GenBank/DDBJ databases">
        <authorList>
            <person name="Kallberg Y."/>
            <person name="Tangrot J."/>
            <person name="Rosling A."/>
        </authorList>
    </citation>
    <scope>NUCLEOTIDE SEQUENCE</scope>
    <source>
        <strain evidence="1">28 12/20/2015</strain>
    </source>
</reference>
<dbReference type="Proteomes" id="UP000789366">
    <property type="component" value="Unassembled WGS sequence"/>
</dbReference>
<proteinExistence type="predicted"/>
<accession>A0ACA9K2D3</accession>
<gene>
    <name evidence="1" type="ORF">SPELUC_LOCUS638</name>
</gene>